<dbReference type="AlphaFoldDB" id="A0A8X6RJL2"/>
<evidence type="ECO:0000313" key="2">
    <source>
        <dbReference type="Proteomes" id="UP000887159"/>
    </source>
</evidence>
<dbReference type="EMBL" id="BMAU01021192">
    <property type="protein sequence ID" value="GFX96506.1"/>
    <property type="molecule type" value="Genomic_DNA"/>
</dbReference>
<sequence length="88" mass="10128">MSVKVSGRSIDLPDVIRGTATELAWPIVLKNQWSWDDDEESHVRIRYVRQSEMIGGIVRKFTTEINVLFNYFGIKWFLANSCVSPHAT</sequence>
<protein>
    <submittedName>
        <fullName evidence="1">Uncharacterized protein</fullName>
    </submittedName>
</protein>
<name>A0A8X6RJL2_TRICX</name>
<dbReference type="Proteomes" id="UP000887159">
    <property type="component" value="Unassembled WGS sequence"/>
</dbReference>
<evidence type="ECO:0000313" key="1">
    <source>
        <dbReference type="EMBL" id="GFX96506.1"/>
    </source>
</evidence>
<comment type="caution">
    <text evidence="1">The sequence shown here is derived from an EMBL/GenBank/DDBJ whole genome shotgun (WGS) entry which is preliminary data.</text>
</comment>
<proteinExistence type="predicted"/>
<gene>
    <name evidence="1" type="ORF">TNCV_1441801</name>
</gene>
<organism evidence="1 2">
    <name type="scientific">Trichonephila clavipes</name>
    <name type="common">Golden silk orbweaver</name>
    <name type="synonym">Nephila clavipes</name>
    <dbReference type="NCBI Taxonomy" id="2585209"/>
    <lineage>
        <taxon>Eukaryota</taxon>
        <taxon>Metazoa</taxon>
        <taxon>Ecdysozoa</taxon>
        <taxon>Arthropoda</taxon>
        <taxon>Chelicerata</taxon>
        <taxon>Arachnida</taxon>
        <taxon>Araneae</taxon>
        <taxon>Araneomorphae</taxon>
        <taxon>Entelegynae</taxon>
        <taxon>Araneoidea</taxon>
        <taxon>Nephilidae</taxon>
        <taxon>Trichonephila</taxon>
    </lineage>
</organism>
<keyword evidence="2" id="KW-1185">Reference proteome</keyword>
<reference evidence="1" key="1">
    <citation type="submission" date="2020-08" db="EMBL/GenBank/DDBJ databases">
        <title>Multicomponent nature underlies the extraordinary mechanical properties of spider dragline silk.</title>
        <authorList>
            <person name="Kono N."/>
            <person name="Nakamura H."/>
            <person name="Mori M."/>
            <person name="Yoshida Y."/>
            <person name="Ohtoshi R."/>
            <person name="Malay A.D."/>
            <person name="Moran D.A.P."/>
            <person name="Tomita M."/>
            <person name="Numata K."/>
            <person name="Arakawa K."/>
        </authorList>
    </citation>
    <scope>NUCLEOTIDE SEQUENCE</scope>
</reference>
<accession>A0A8X6RJL2</accession>